<dbReference type="InterPro" id="IPR016039">
    <property type="entry name" value="Thiolase-like"/>
</dbReference>
<comment type="pathway">
    <text evidence="1">Lipid metabolism.</text>
</comment>
<organism evidence="4 5">
    <name type="scientific">Pseudomonas fluorescens</name>
    <dbReference type="NCBI Taxonomy" id="294"/>
    <lineage>
        <taxon>Bacteria</taxon>
        <taxon>Pseudomonadati</taxon>
        <taxon>Pseudomonadota</taxon>
        <taxon>Gammaproteobacteria</taxon>
        <taxon>Pseudomonadales</taxon>
        <taxon>Pseudomonadaceae</taxon>
        <taxon>Pseudomonas</taxon>
    </lineage>
</organism>
<name>A0A5E7QHC8_PSEFL</name>
<feature type="domain" description="Ketosynthase family 3 (KS3)" evidence="3">
    <location>
        <begin position="8"/>
        <end position="388"/>
    </location>
</feature>
<evidence type="ECO:0000313" key="4">
    <source>
        <dbReference type="EMBL" id="VVP60680.1"/>
    </source>
</evidence>
<dbReference type="AlphaFoldDB" id="A0A5E7QHC8"/>
<dbReference type="GO" id="GO:0004315">
    <property type="term" value="F:3-oxoacyl-[acyl-carrier-protein] synthase activity"/>
    <property type="evidence" value="ECO:0007669"/>
    <property type="project" value="TreeGrafter"/>
</dbReference>
<proteinExistence type="predicted"/>
<evidence type="ECO:0000256" key="2">
    <source>
        <dbReference type="ARBA" id="ARBA00022679"/>
    </source>
</evidence>
<dbReference type="GO" id="GO:0006633">
    <property type="term" value="P:fatty acid biosynthetic process"/>
    <property type="evidence" value="ECO:0007669"/>
    <property type="project" value="TreeGrafter"/>
</dbReference>
<gene>
    <name evidence="4" type="ORF">PS870_06172</name>
</gene>
<dbReference type="Gene3D" id="3.40.47.10">
    <property type="match status" value="1"/>
</dbReference>
<accession>A0A5E7QHC8</accession>
<dbReference type="EMBL" id="CABVIK010000030">
    <property type="protein sequence ID" value="VVP60680.1"/>
    <property type="molecule type" value="Genomic_DNA"/>
</dbReference>
<reference evidence="4 5" key="1">
    <citation type="submission" date="2019-09" db="EMBL/GenBank/DDBJ databases">
        <authorList>
            <person name="Chandra G."/>
            <person name="Truman W A."/>
        </authorList>
    </citation>
    <scope>NUCLEOTIDE SEQUENCE [LARGE SCALE GENOMIC DNA]</scope>
    <source>
        <strain evidence="4">PS870</strain>
    </source>
</reference>
<dbReference type="InterPro" id="IPR000794">
    <property type="entry name" value="Beta-ketoacyl_synthase"/>
</dbReference>
<dbReference type="SUPFAM" id="SSF53901">
    <property type="entry name" value="Thiolase-like"/>
    <property type="match status" value="2"/>
</dbReference>
<evidence type="ECO:0000259" key="3">
    <source>
        <dbReference type="SMART" id="SM00825"/>
    </source>
</evidence>
<dbReference type="RefSeq" id="WP_083375107.1">
    <property type="nucleotide sequence ID" value="NZ_CABVIK010000030.1"/>
</dbReference>
<dbReference type="InterPro" id="IPR020841">
    <property type="entry name" value="PKS_Beta-ketoAc_synthase_dom"/>
</dbReference>
<evidence type="ECO:0000256" key="1">
    <source>
        <dbReference type="ARBA" id="ARBA00005189"/>
    </source>
</evidence>
<keyword evidence="2" id="KW-0808">Transferase</keyword>
<protein>
    <recommendedName>
        <fullName evidence="3">Ketosynthase family 3 (KS3) domain-containing protein</fullName>
    </recommendedName>
</protein>
<dbReference type="GeneID" id="46428405"/>
<dbReference type="PANTHER" id="PTHR11712">
    <property type="entry name" value="POLYKETIDE SYNTHASE-RELATED"/>
    <property type="match status" value="1"/>
</dbReference>
<evidence type="ECO:0000313" key="5">
    <source>
        <dbReference type="Proteomes" id="UP000349468"/>
    </source>
</evidence>
<dbReference type="Pfam" id="PF00109">
    <property type="entry name" value="ketoacyl-synt"/>
    <property type="match status" value="1"/>
</dbReference>
<dbReference type="PANTHER" id="PTHR11712:SF336">
    <property type="entry name" value="3-OXOACYL-[ACYL-CARRIER-PROTEIN] SYNTHASE, MITOCHONDRIAL"/>
    <property type="match status" value="1"/>
</dbReference>
<sequence>MTGATVRVAIAGSGCVLPSGWGVQRFWSAASEARSGIALLQSKLFHSERVTAFGHVSDEDHQTSRQDVAQNLQRYCPPAVIWGVSAVRQALVEAGLEPGNDELRYGLYCCQGGYTHPSLAAYGELLHECRDESGADMRRLAQRVLRERALDPFLVLKSLSNGLLGVVSLALKLECECNAYMQGVAGNLAALREACAALQSGRIDAAIVVGAGSELDPLALAALAEAGVISTDGSQTLRAFDRQGTGGIAGEGAAALILRRADDLPDGPQTCLSGLTAHPRLGALNLPDKQVDLLVSSASGDPHKDTDLARTLARAGASHITSSVPVTGILSGAPSLVDLILSRHALQAQRVPPIIGLQQPVEPQLPFVLGEGRDAVLRDCLIINRDDNGFSACYQLDYQAAGQPF</sequence>
<dbReference type="SMART" id="SM00825">
    <property type="entry name" value="PKS_KS"/>
    <property type="match status" value="1"/>
</dbReference>
<dbReference type="InterPro" id="IPR014030">
    <property type="entry name" value="Ketoacyl_synth_N"/>
</dbReference>
<dbReference type="Proteomes" id="UP000349468">
    <property type="component" value="Unassembled WGS sequence"/>
</dbReference>